<evidence type="ECO:0000256" key="1">
    <source>
        <dbReference type="SAM" id="MobiDB-lite"/>
    </source>
</evidence>
<comment type="caution">
    <text evidence="2">The sequence shown here is derived from an EMBL/GenBank/DDBJ whole genome shotgun (WGS) entry which is preliminary data.</text>
</comment>
<reference evidence="2 3" key="1">
    <citation type="submission" date="2022-01" db="EMBL/GenBank/DDBJ databases">
        <authorList>
            <person name="Xiong W."/>
            <person name="Schranz E."/>
        </authorList>
    </citation>
    <scope>NUCLEOTIDE SEQUENCE [LARGE SCALE GENOMIC DNA]</scope>
</reference>
<dbReference type="Proteomes" id="UP001157418">
    <property type="component" value="Unassembled WGS sequence"/>
</dbReference>
<proteinExistence type="predicted"/>
<evidence type="ECO:0000313" key="2">
    <source>
        <dbReference type="EMBL" id="CAH1428050.1"/>
    </source>
</evidence>
<evidence type="ECO:0000313" key="3">
    <source>
        <dbReference type="Proteomes" id="UP001157418"/>
    </source>
</evidence>
<evidence type="ECO:0008006" key="4">
    <source>
        <dbReference type="Google" id="ProtNLM"/>
    </source>
</evidence>
<sequence length="331" mass="36467">MASSSSSDSLLSISSRTPHCQLCRTNGHYVNACPQLARFASTVHGPPIPNPEADLTRAFHAQCHVTSYGPDWYVDSGTSDHMSSSAASVPNPAPFTGPQKVFFGNGQKDEADTVIHDDHDHVSEPDESEPAEPAPKPASPVLPTSSPQWPPPPSHPMITRSKAGIFKPRYRVDLASSSSHGLTAALRSLNRARDIYNQIKENIEQMGLKISSCGDDMVPLCRCLVDSYFRNAALQQPEGTYNNGILVFFGFFKDDKLGFICWKHKDYGWFEMLRITFYGIKLISNGITWCEVDFSQGVIRVDLGNAVLSGTLVPQIGLLKNFQYLNYTKIA</sequence>
<dbReference type="EMBL" id="CAKMRJ010002223">
    <property type="protein sequence ID" value="CAH1428050.1"/>
    <property type="molecule type" value="Genomic_DNA"/>
</dbReference>
<accession>A0AAU9MM74</accession>
<gene>
    <name evidence="2" type="ORF">LVIROSA_LOCUS15005</name>
</gene>
<dbReference type="AlphaFoldDB" id="A0AAU9MM74"/>
<name>A0AAU9MM74_9ASTR</name>
<protein>
    <recommendedName>
        <fullName evidence="4">CCHC-type domain-containing protein</fullName>
    </recommendedName>
</protein>
<organism evidence="2 3">
    <name type="scientific">Lactuca virosa</name>
    <dbReference type="NCBI Taxonomy" id="75947"/>
    <lineage>
        <taxon>Eukaryota</taxon>
        <taxon>Viridiplantae</taxon>
        <taxon>Streptophyta</taxon>
        <taxon>Embryophyta</taxon>
        <taxon>Tracheophyta</taxon>
        <taxon>Spermatophyta</taxon>
        <taxon>Magnoliopsida</taxon>
        <taxon>eudicotyledons</taxon>
        <taxon>Gunneridae</taxon>
        <taxon>Pentapetalae</taxon>
        <taxon>asterids</taxon>
        <taxon>campanulids</taxon>
        <taxon>Asterales</taxon>
        <taxon>Asteraceae</taxon>
        <taxon>Cichorioideae</taxon>
        <taxon>Cichorieae</taxon>
        <taxon>Lactucinae</taxon>
        <taxon>Lactuca</taxon>
    </lineage>
</organism>
<feature type="region of interest" description="Disordered" evidence="1">
    <location>
        <begin position="118"/>
        <end position="158"/>
    </location>
</feature>
<keyword evidence="3" id="KW-1185">Reference proteome</keyword>